<evidence type="ECO:0000313" key="12">
    <source>
        <dbReference type="Proteomes" id="UP000825935"/>
    </source>
</evidence>
<dbReference type="Pfam" id="PF04140">
    <property type="entry name" value="ICMT"/>
    <property type="match status" value="1"/>
</dbReference>
<comment type="caution">
    <text evidence="11">The sequence shown here is derived from an EMBL/GenBank/DDBJ whole genome shotgun (WGS) entry which is preliminary data.</text>
</comment>
<dbReference type="EC" id="2.1.1.100" evidence="3 10"/>
<comment type="caution">
    <text evidence="10">Lacks conserved residue(s) required for the propagation of feature annotation.</text>
</comment>
<keyword evidence="7 10" id="KW-0812">Transmembrane</keyword>
<feature type="transmembrane region" description="Helical" evidence="10">
    <location>
        <begin position="149"/>
        <end position="172"/>
    </location>
</feature>
<organism evidence="11 12">
    <name type="scientific">Ceratopteris richardii</name>
    <name type="common">Triangle waterfern</name>
    <dbReference type="NCBI Taxonomy" id="49495"/>
    <lineage>
        <taxon>Eukaryota</taxon>
        <taxon>Viridiplantae</taxon>
        <taxon>Streptophyta</taxon>
        <taxon>Embryophyta</taxon>
        <taxon>Tracheophyta</taxon>
        <taxon>Polypodiopsida</taxon>
        <taxon>Polypodiidae</taxon>
        <taxon>Polypodiales</taxon>
        <taxon>Pteridineae</taxon>
        <taxon>Pteridaceae</taxon>
        <taxon>Parkerioideae</taxon>
        <taxon>Ceratopteris</taxon>
    </lineage>
</organism>
<dbReference type="AlphaFoldDB" id="A0A8T2R6R5"/>
<keyword evidence="8 10" id="KW-1133">Transmembrane helix</keyword>
<keyword evidence="10" id="KW-0256">Endoplasmic reticulum</keyword>
<comment type="cofactor">
    <cofactor evidence="10">
        <name>Zn(2+)</name>
        <dbReference type="ChEBI" id="CHEBI:29105"/>
    </cofactor>
    <text evidence="10">Divalent metal cations. Probably Zn(2+).</text>
</comment>
<accession>A0A8T2R6R5</accession>
<keyword evidence="9 10" id="KW-0472">Membrane</keyword>
<dbReference type="InterPro" id="IPR025770">
    <property type="entry name" value="PPMT_MeTrfase"/>
</dbReference>
<evidence type="ECO:0000256" key="8">
    <source>
        <dbReference type="ARBA" id="ARBA00022989"/>
    </source>
</evidence>
<dbReference type="Proteomes" id="UP000825935">
    <property type="component" value="Chromosome 29"/>
</dbReference>
<dbReference type="InterPro" id="IPR007269">
    <property type="entry name" value="ICMT_MeTrfase"/>
</dbReference>
<keyword evidence="4 10" id="KW-0489">Methyltransferase</keyword>
<reference evidence="11" key="1">
    <citation type="submission" date="2021-08" db="EMBL/GenBank/DDBJ databases">
        <title>WGS assembly of Ceratopteris richardii.</title>
        <authorList>
            <person name="Marchant D.B."/>
            <person name="Chen G."/>
            <person name="Jenkins J."/>
            <person name="Shu S."/>
            <person name="Leebens-Mack J."/>
            <person name="Grimwood J."/>
            <person name="Schmutz J."/>
            <person name="Soltis P."/>
            <person name="Soltis D."/>
            <person name="Chen Z.-H."/>
        </authorList>
    </citation>
    <scope>NUCLEOTIDE SEQUENCE</scope>
    <source>
        <strain evidence="11">Whitten #5841</strain>
        <tissue evidence="11">Leaf</tissue>
    </source>
</reference>
<evidence type="ECO:0000256" key="5">
    <source>
        <dbReference type="ARBA" id="ARBA00022679"/>
    </source>
</evidence>
<evidence type="ECO:0000256" key="2">
    <source>
        <dbReference type="ARBA" id="ARBA00009140"/>
    </source>
</evidence>
<proteinExistence type="inferred from homology"/>
<dbReference type="EMBL" id="CM035434">
    <property type="protein sequence ID" value="KAH7291418.1"/>
    <property type="molecule type" value="Genomic_DNA"/>
</dbReference>
<dbReference type="PROSITE" id="PS51564">
    <property type="entry name" value="SAM_ICMT"/>
    <property type="match status" value="1"/>
</dbReference>
<sequence>MIDGAATLINSEMSELVGFAMSHPVQLPCFFVALFIFHISEFLLALLIHGSEKVSTSSFLFSKEYILAMTCGLLEYGMEAFYVPSLKSKMHISFIGLTLLCVGEAIRKTAILTAKQNFTHDIKIYHHENHELVTHGVYRFVRHPSYLGFFIWSAGTQVLLVNPICTVGYMIVTWRYFAQRISFEEYFLRQFFGKQYIDYARRVHSGIPFVK</sequence>
<evidence type="ECO:0000256" key="3">
    <source>
        <dbReference type="ARBA" id="ARBA00012151"/>
    </source>
</evidence>
<gene>
    <name evidence="11" type="ORF">KP509_29G016000</name>
</gene>
<name>A0A8T2R6R5_CERRI</name>
<keyword evidence="12" id="KW-1185">Reference proteome</keyword>
<dbReference type="GO" id="GO:0004671">
    <property type="term" value="F:protein C-terminal S-isoprenylcysteine carboxyl O-methyltransferase activity"/>
    <property type="evidence" value="ECO:0007669"/>
    <property type="project" value="UniProtKB-EC"/>
</dbReference>
<evidence type="ECO:0000256" key="1">
    <source>
        <dbReference type="ARBA" id="ARBA00004141"/>
    </source>
</evidence>
<feature type="transmembrane region" description="Helical" evidence="10">
    <location>
        <begin position="25"/>
        <end position="48"/>
    </location>
</feature>
<keyword evidence="5" id="KW-0808">Transferase</keyword>
<comment type="subcellular location">
    <subcellularLocation>
        <location evidence="10">Endoplasmic reticulum membrane</location>
        <topology evidence="10">Multi-pass membrane protein</topology>
    </subcellularLocation>
    <subcellularLocation>
        <location evidence="1">Membrane</location>
        <topology evidence="1">Multi-pass membrane protein</topology>
    </subcellularLocation>
</comment>
<keyword evidence="6 10" id="KW-0949">S-adenosyl-L-methionine</keyword>
<evidence type="ECO:0000256" key="7">
    <source>
        <dbReference type="ARBA" id="ARBA00022692"/>
    </source>
</evidence>
<dbReference type="GO" id="GO:0032259">
    <property type="term" value="P:methylation"/>
    <property type="evidence" value="ECO:0007669"/>
    <property type="project" value="UniProtKB-KW"/>
</dbReference>
<dbReference type="GO" id="GO:0005789">
    <property type="term" value="C:endoplasmic reticulum membrane"/>
    <property type="evidence" value="ECO:0007669"/>
    <property type="project" value="UniProtKB-SubCell"/>
</dbReference>
<evidence type="ECO:0000256" key="10">
    <source>
        <dbReference type="RuleBase" id="RU362022"/>
    </source>
</evidence>
<dbReference type="PANTHER" id="PTHR12714">
    <property type="entry name" value="PROTEIN-S ISOPRENYLCYSTEINE O-METHYLTRANSFERASE"/>
    <property type="match status" value="1"/>
</dbReference>
<dbReference type="OrthoDB" id="422086at2759"/>
<evidence type="ECO:0000256" key="9">
    <source>
        <dbReference type="ARBA" id="ARBA00023136"/>
    </source>
</evidence>
<evidence type="ECO:0000256" key="4">
    <source>
        <dbReference type="ARBA" id="ARBA00022603"/>
    </source>
</evidence>
<evidence type="ECO:0000256" key="6">
    <source>
        <dbReference type="ARBA" id="ARBA00022691"/>
    </source>
</evidence>
<dbReference type="OMA" id="IKREEAY"/>
<comment type="similarity">
    <text evidence="2 10">Belongs to the class VI-like SAM-binding methyltransferase superfamily. Isoprenylcysteine carboxyl methyltransferase family.</text>
</comment>
<evidence type="ECO:0000313" key="11">
    <source>
        <dbReference type="EMBL" id="KAH7291418.1"/>
    </source>
</evidence>
<dbReference type="PANTHER" id="PTHR12714:SF9">
    <property type="entry name" value="PROTEIN-S-ISOPRENYLCYSTEINE O-METHYLTRANSFERASE"/>
    <property type="match status" value="1"/>
</dbReference>
<comment type="catalytic activity">
    <reaction evidence="10">
        <text>[protein]-C-terminal S-[(2E,6E)-farnesyl]-L-cysteine + S-adenosyl-L-methionine = [protein]-C-terminal S-[(2E,6E)-farnesyl]-L-cysteine methyl ester + S-adenosyl-L-homocysteine</text>
        <dbReference type="Rhea" id="RHEA:21672"/>
        <dbReference type="Rhea" id="RHEA-COMP:12125"/>
        <dbReference type="Rhea" id="RHEA-COMP:12126"/>
        <dbReference type="ChEBI" id="CHEBI:57856"/>
        <dbReference type="ChEBI" id="CHEBI:59789"/>
        <dbReference type="ChEBI" id="CHEBI:90510"/>
        <dbReference type="ChEBI" id="CHEBI:90511"/>
        <dbReference type="EC" id="2.1.1.100"/>
    </reaction>
</comment>
<protein>
    <recommendedName>
        <fullName evidence="3 10">Protein-S-isoprenylcysteine O-methyltransferase</fullName>
        <ecNumber evidence="3 10">2.1.1.100</ecNumber>
    </recommendedName>
</protein>
<dbReference type="Gene3D" id="1.20.120.1630">
    <property type="match status" value="1"/>
</dbReference>